<keyword evidence="2" id="KW-1185">Reference proteome</keyword>
<dbReference type="Proteomes" id="UP000324222">
    <property type="component" value="Unassembled WGS sequence"/>
</dbReference>
<accession>A0A5B7GW38</accession>
<evidence type="ECO:0000313" key="1">
    <source>
        <dbReference type="EMBL" id="MPC63082.1"/>
    </source>
</evidence>
<proteinExistence type="predicted"/>
<sequence length="118" mass="12791">MRINAAFEGKKNIEIENIARGKPEPACICLLPPYIKATLHDVFCRRVSGRVLVGNSNSCAYALSCGNTTTHCPKAPRPASVGWVTPAIRSPLTRDNATPTHNCSLGYCAGLSYQEEKE</sequence>
<gene>
    <name evidence="1" type="ORF">E2C01_057175</name>
</gene>
<dbReference type="EMBL" id="VSRR010020395">
    <property type="protein sequence ID" value="MPC63082.1"/>
    <property type="molecule type" value="Genomic_DNA"/>
</dbReference>
<protein>
    <submittedName>
        <fullName evidence="1">Uncharacterized protein</fullName>
    </submittedName>
</protein>
<organism evidence="1 2">
    <name type="scientific">Portunus trituberculatus</name>
    <name type="common">Swimming crab</name>
    <name type="synonym">Neptunus trituberculatus</name>
    <dbReference type="NCBI Taxonomy" id="210409"/>
    <lineage>
        <taxon>Eukaryota</taxon>
        <taxon>Metazoa</taxon>
        <taxon>Ecdysozoa</taxon>
        <taxon>Arthropoda</taxon>
        <taxon>Crustacea</taxon>
        <taxon>Multicrustacea</taxon>
        <taxon>Malacostraca</taxon>
        <taxon>Eumalacostraca</taxon>
        <taxon>Eucarida</taxon>
        <taxon>Decapoda</taxon>
        <taxon>Pleocyemata</taxon>
        <taxon>Brachyura</taxon>
        <taxon>Eubrachyura</taxon>
        <taxon>Portunoidea</taxon>
        <taxon>Portunidae</taxon>
        <taxon>Portuninae</taxon>
        <taxon>Portunus</taxon>
    </lineage>
</organism>
<dbReference type="AlphaFoldDB" id="A0A5B7GW38"/>
<evidence type="ECO:0000313" key="2">
    <source>
        <dbReference type="Proteomes" id="UP000324222"/>
    </source>
</evidence>
<reference evidence="1 2" key="1">
    <citation type="submission" date="2019-05" db="EMBL/GenBank/DDBJ databases">
        <title>Another draft genome of Portunus trituberculatus and its Hox gene families provides insights of decapod evolution.</title>
        <authorList>
            <person name="Jeong J.-H."/>
            <person name="Song I."/>
            <person name="Kim S."/>
            <person name="Choi T."/>
            <person name="Kim D."/>
            <person name="Ryu S."/>
            <person name="Kim W."/>
        </authorList>
    </citation>
    <scope>NUCLEOTIDE SEQUENCE [LARGE SCALE GENOMIC DNA]</scope>
    <source>
        <tissue evidence="1">Muscle</tissue>
    </source>
</reference>
<comment type="caution">
    <text evidence="1">The sequence shown here is derived from an EMBL/GenBank/DDBJ whole genome shotgun (WGS) entry which is preliminary data.</text>
</comment>
<name>A0A5B7GW38_PORTR</name>